<keyword evidence="3" id="KW-1003">Cell membrane</keyword>
<evidence type="ECO:0000256" key="4">
    <source>
        <dbReference type="ARBA" id="ARBA00022692"/>
    </source>
</evidence>
<comment type="similarity">
    <text evidence="2">Belongs to the MotB family.</text>
</comment>
<evidence type="ECO:0000256" key="6">
    <source>
        <dbReference type="ARBA" id="ARBA00023136"/>
    </source>
</evidence>
<proteinExistence type="inferred from homology"/>
<organism evidence="10 11">
    <name type="scientific">Clostridium moniliforme</name>
    <dbReference type="NCBI Taxonomy" id="39489"/>
    <lineage>
        <taxon>Bacteria</taxon>
        <taxon>Bacillati</taxon>
        <taxon>Bacillota</taxon>
        <taxon>Clostridia</taxon>
        <taxon>Eubacteriales</taxon>
        <taxon>Clostridiaceae</taxon>
        <taxon>Clostridium</taxon>
    </lineage>
</organism>
<evidence type="ECO:0000256" key="5">
    <source>
        <dbReference type="ARBA" id="ARBA00022989"/>
    </source>
</evidence>
<evidence type="ECO:0000256" key="3">
    <source>
        <dbReference type="ARBA" id="ARBA00022475"/>
    </source>
</evidence>
<dbReference type="Gene3D" id="3.30.1330.60">
    <property type="entry name" value="OmpA-like domain"/>
    <property type="match status" value="1"/>
</dbReference>
<dbReference type="Proteomes" id="UP000783390">
    <property type="component" value="Unassembled WGS sequence"/>
</dbReference>
<comment type="subcellular location">
    <subcellularLocation>
        <location evidence="1">Cell membrane</location>
        <topology evidence="1">Single-pass membrane protein</topology>
    </subcellularLocation>
</comment>
<evidence type="ECO:0000259" key="9">
    <source>
        <dbReference type="PROSITE" id="PS51123"/>
    </source>
</evidence>
<dbReference type="Pfam" id="PF00691">
    <property type="entry name" value="OmpA"/>
    <property type="match status" value="1"/>
</dbReference>
<evidence type="ECO:0000256" key="8">
    <source>
        <dbReference type="SAM" id="Phobius"/>
    </source>
</evidence>
<dbReference type="CDD" id="cd07185">
    <property type="entry name" value="OmpA_C-like"/>
    <property type="match status" value="1"/>
</dbReference>
<keyword evidence="11" id="KW-1185">Reference proteome</keyword>
<dbReference type="SUPFAM" id="SSF103088">
    <property type="entry name" value="OmpA-like"/>
    <property type="match status" value="1"/>
</dbReference>
<dbReference type="EMBL" id="JAGGJZ010000004">
    <property type="protein sequence ID" value="MBP1890061.1"/>
    <property type="molecule type" value="Genomic_DNA"/>
</dbReference>
<dbReference type="InterPro" id="IPR050330">
    <property type="entry name" value="Bact_OuterMem_StrucFunc"/>
</dbReference>
<keyword evidence="4 8" id="KW-0812">Transmembrane</keyword>
<dbReference type="PROSITE" id="PS51123">
    <property type="entry name" value="OMPA_2"/>
    <property type="match status" value="1"/>
</dbReference>
<evidence type="ECO:0000313" key="11">
    <source>
        <dbReference type="Proteomes" id="UP000783390"/>
    </source>
</evidence>
<reference evidence="10 11" key="1">
    <citation type="submission" date="2021-03" db="EMBL/GenBank/DDBJ databases">
        <title>Genomic Encyclopedia of Type Strains, Phase IV (KMG-IV): sequencing the most valuable type-strain genomes for metagenomic binning, comparative biology and taxonomic classification.</title>
        <authorList>
            <person name="Goeker M."/>
        </authorList>
    </citation>
    <scope>NUCLEOTIDE SEQUENCE [LARGE SCALE GENOMIC DNA]</scope>
    <source>
        <strain evidence="10 11">DSM 3984</strain>
    </source>
</reference>
<comment type="caution">
    <text evidence="10">The sequence shown here is derived from an EMBL/GenBank/DDBJ whole genome shotgun (WGS) entry which is preliminary data.</text>
</comment>
<dbReference type="Pfam" id="PF13677">
    <property type="entry name" value="MotB_plug"/>
    <property type="match status" value="1"/>
</dbReference>
<dbReference type="InterPro" id="IPR036737">
    <property type="entry name" value="OmpA-like_sf"/>
</dbReference>
<gene>
    <name evidence="10" type="ORF">J2Z53_001645</name>
</gene>
<dbReference type="PANTHER" id="PTHR30329">
    <property type="entry name" value="STATOR ELEMENT OF FLAGELLAR MOTOR COMPLEX"/>
    <property type="match status" value="1"/>
</dbReference>
<protein>
    <submittedName>
        <fullName evidence="10">Chemotaxis protein MotB</fullName>
    </submittedName>
</protein>
<keyword evidence="6 7" id="KW-0472">Membrane</keyword>
<accession>A0ABS4F1D3</accession>
<feature type="domain" description="OmpA-like" evidence="9">
    <location>
        <begin position="104"/>
        <end position="225"/>
    </location>
</feature>
<feature type="transmembrane region" description="Helical" evidence="8">
    <location>
        <begin position="20"/>
        <end position="37"/>
    </location>
</feature>
<evidence type="ECO:0000256" key="1">
    <source>
        <dbReference type="ARBA" id="ARBA00004162"/>
    </source>
</evidence>
<evidence type="ECO:0000256" key="2">
    <source>
        <dbReference type="ARBA" id="ARBA00008914"/>
    </source>
</evidence>
<sequence length="237" mass="26718">MLRKKRKTDDVNSNGWMDTYADTITLLLTFFILLYSFSTTDNKKLRLIAAAFENTMLGKSTNQATGGGNAEAAIKTEYENLVDKVNEIIKKNDLEKVIKVREEDSGVVLQLSDSILFDSGRAELKKDSTKILDVISNIIPKITNEISVQGHTDNVPIHNSKYDSNWELSTARAVTVLQYFIEVKKISPKRFSANGYGEYRPLVANSNAKNRAVNRRVDIVIMQQRNVKKVSANELQK</sequence>
<dbReference type="RefSeq" id="WP_209796989.1">
    <property type="nucleotide sequence ID" value="NZ_JAGGJZ010000004.1"/>
</dbReference>
<name>A0ABS4F1D3_9CLOT</name>
<dbReference type="InterPro" id="IPR006665">
    <property type="entry name" value="OmpA-like"/>
</dbReference>
<dbReference type="PANTHER" id="PTHR30329:SF21">
    <property type="entry name" value="LIPOPROTEIN YIAD-RELATED"/>
    <property type="match status" value="1"/>
</dbReference>
<evidence type="ECO:0000313" key="10">
    <source>
        <dbReference type="EMBL" id="MBP1890061.1"/>
    </source>
</evidence>
<keyword evidence="5 8" id="KW-1133">Transmembrane helix</keyword>
<evidence type="ECO:0000256" key="7">
    <source>
        <dbReference type="PROSITE-ProRule" id="PRU00473"/>
    </source>
</evidence>
<dbReference type="InterPro" id="IPR025713">
    <property type="entry name" value="MotB-like_N_dom"/>
</dbReference>